<dbReference type="GeneTree" id="ENSGT00940000162647"/>
<dbReference type="AlphaFoldDB" id="A0A8C5MWC3"/>
<feature type="compositionally biased region" description="Polar residues" evidence="2">
    <location>
        <begin position="638"/>
        <end position="672"/>
    </location>
</feature>
<dbReference type="PANTHER" id="PTHR34251">
    <property type="entry name" value="LEUCINE-, GLUTAMATE- AND LYSINE-RICH PROTEIN 1"/>
    <property type="match status" value="1"/>
</dbReference>
<organism evidence="3 4">
    <name type="scientific">Leptobrachium leishanense</name>
    <name type="common">Leishan spiny toad</name>
    <dbReference type="NCBI Taxonomy" id="445787"/>
    <lineage>
        <taxon>Eukaryota</taxon>
        <taxon>Metazoa</taxon>
        <taxon>Chordata</taxon>
        <taxon>Craniata</taxon>
        <taxon>Vertebrata</taxon>
        <taxon>Euteleostomi</taxon>
        <taxon>Amphibia</taxon>
        <taxon>Batrachia</taxon>
        <taxon>Anura</taxon>
        <taxon>Pelobatoidea</taxon>
        <taxon>Megophryidae</taxon>
        <taxon>Leptobrachium</taxon>
    </lineage>
</organism>
<evidence type="ECO:0000313" key="3">
    <source>
        <dbReference type="Ensembl" id="ENSLLEP00000020658.1"/>
    </source>
</evidence>
<dbReference type="Ensembl" id="ENSLLET00000021469.1">
    <property type="protein sequence ID" value="ENSLLEP00000020658.1"/>
    <property type="gene ID" value="ENSLLEG00000012851.1"/>
</dbReference>
<protein>
    <submittedName>
        <fullName evidence="3">Leucine, glutamate and lysine rich 1</fullName>
    </submittedName>
</protein>
<name>A0A8C5MWC3_9ANUR</name>
<gene>
    <name evidence="3" type="primary">LEKR1</name>
</gene>
<accession>A0A8C5MWC3</accession>
<dbReference type="OrthoDB" id="10256467at2759"/>
<dbReference type="InterPro" id="IPR038799">
    <property type="entry name" value="LEKR1"/>
</dbReference>
<dbReference type="Proteomes" id="UP000694569">
    <property type="component" value="Unplaced"/>
</dbReference>
<reference evidence="3" key="2">
    <citation type="submission" date="2025-09" db="UniProtKB">
        <authorList>
            <consortium name="Ensembl"/>
        </authorList>
    </citation>
    <scope>IDENTIFICATION</scope>
</reference>
<reference evidence="3" key="1">
    <citation type="submission" date="2025-08" db="UniProtKB">
        <authorList>
            <consortium name="Ensembl"/>
        </authorList>
    </citation>
    <scope>IDENTIFICATION</scope>
</reference>
<proteinExistence type="predicted"/>
<feature type="region of interest" description="Disordered" evidence="2">
    <location>
        <begin position="635"/>
        <end position="695"/>
    </location>
</feature>
<evidence type="ECO:0000313" key="4">
    <source>
        <dbReference type="Proteomes" id="UP000694569"/>
    </source>
</evidence>
<feature type="coiled-coil region" evidence="1">
    <location>
        <begin position="64"/>
        <end position="143"/>
    </location>
</feature>
<sequence>MKAAHCGAAPFVLCHGAGISIDQDNQRMDKHTPEHPLPEEILKMPRDKTICTYCGVSYLILHEFKLLEDKIKTLENELTSYRGSAEREKKLQDDLLLLSQELEQSKTDGESKAERLKILTSQINEKENELHLLTEELACSKEEVTLTREQEQLFRDKSAEQQEKLTKTLSLLKFLQCEQVIVKSDLNAMLTSWITLKSQLGSQVQDIGKTLSAEVIRLNKNLAEAQGETLSLQNQMKHLQTVSDSFVLTSQELQTSRQMENELKNRCHDLQKLTVDIQQQLQKAELDFQKAITETEHYKEISIVKTKEVDDFQSRIRRMEYEKESMELRLAKELRGKEDSEVKSRSLQDEIAERERREELEIKRTRRLENELEAVKKMLIQTQQEVVTLQNDRELKIVSYQNRIEQLQETLRQRMLSDDNWQTKLEIELEKERQKCMLKLQDVEQKLKEEANMEMDIQRQKQDELIREFQTQRKELEGKIPSLITKACGELNKDVDLLERKLKETQARLTDKDHGKENENKNLKNTITELELCLEREQNNNRSVLEGIRKDNLAKSEDLKEATRYIEGLRRHLDFANQENSFLKETVRRECEERYELTEALTQAREKLLELRQASGNVLSPSSSQRSLAMERPLLSHRPSNIDQKRTLSVSSNKGTTRLMSLSRSFSSGNTSESDKHRRGSTSSLPLLPSPHPAREITSSLNDAKQKITAVLRSHSIHQ</sequence>
<feature type="coiled-coil region" evidence="1">
    <location>
        <begin position="309"/>
        <end position="614"/>
    </location>
</feature>
<keyword evidence="1" id="KW-0175">Coiled coil</keyword>
<evidence type="ECO:0000256" key="1">
    <source>
        <dbReference type="SAM" id="Coils"/>
    </source>
</evidence>
<dbReference type="PANTHER" id="PTHR34251:SF1">
    <property type="entry name" value="LEUCINE, GLUTAMATE AND LYSINE RICH 1"/>
    <property type="match status" value="1"/>
</dbReference>
<evidence type="ECO:0000256" key="2">
    <source>
        <dbReference type="SAM" id="MobiDB-lite"/>
    </source>
</evidence>
<keyword evidence="4" id="KW-1185">Reference proteome</keyword>